<evidence type="ECO:0000313" key="3">
    <source>
        <dbReference type="Proteomes" id="UP000836841"/>
    </source>
</evidence>
<protein>
    <submittedName>
        <fullName evidence="2">Uncharacterized protein</fullName>
    </submittedName>
</protein>
<reference evidence="2 3" key="1">
    <citation type="submission" date="2022-03" db="EMBL/GenBank/DDBJ databases">
        <authorList>
            <person name="Nunn A."/>
            <person name="Chopra R."/>
            <person name="Nunn A."/>
            <person name="Contreras Garrido A."/>
        </authorList>
    </citation>
    <scope>NUCLEOTIDE SEQUENCE [LARGE SCALE GENOMIC DNA]</scope>
</reference>
<proteinExistence type="predicted"/>
<keyword evidence="3" id="KW-1185">Reference proteome</keyword>
<sequence length="238" mass="27235">MYPASSNDKACNNFAQKYFIDIAESSNEDKLQLLEAITRTFRNNEDAWDHHMSPNSGGLSSSSPSLVDNSIGGVWTPNSQQWGIPPNAQQWGSSQAALQWRTPPCSTMGHTTKCSTMAHTTERTTMTHTTERSTMGHTTEYSTTGVCTKPDTKLSTRGVIRNSSHQFSLWIFSWKSRTKDILKEHQSKLKDVWDGEIFGINYNKIMLFIFIYSECYCHVSQHYVIRFKHIMDYSQHYI</sequence>
<feature type="region of interest" description="Disordered" evidence="1">
    <location>
        <begin position="119"/>
        <end position="144"/>
    </location>
</feature>
<feature type="compositionally biased region" description="Low complexity" evidence="1">
    <location>
        <begin position="119"/>
        <end position="128"/>
    </location>
</feature>
<evidence type="ECO:0000313" key="2">
    <source>
        <dbReference type="EMBL" id="CAH2079530.1"/>
    </source>
</evidence>
<dbReference type="AlphaFoldDB" id="A0AAU9T5J9"/>
<name>A0AAU9T5J9_THLAR</name>
<dbReference type="EMBL" id="OU466863">
    <property type="protein sequence ID" value="CAH2079530.1"/>
    <property type="molecule type" value="Genomic_DNA"/>
</dbReference>
<feature type="compositionally biased region" description="Polar residues" evidence="1">
    <location>
        <begin position="135"/>
        <end position="144"/>
    </location>
</feature>
<dbReference type="Proteomes" id="UP000836841">
    <property type="component" value="Chromosome 7"/>
</dbReference>
<accession>A0AAU9T5J9</accession>
<evidence type="ECO:0000256" key="1">
    <source>
        <dbReference type="SAM" id="MobiDB-lite"/>
    </source>
</evidence>
<organism evidence="2 3">
    <name type="scientific">Thlaspi arvense</name>
    <name type="common">Field penny-cress</name>
    <dbReference type="NCBI Taxonomy" id="13288"/>
    <lineage>
        <taxon>Eukaryota</taxon>
        <taxon>Viridiplantae</taxon>
        <taxon>Streptophyta</taxon>
        <taxon>Embryophyta</taxon>
        <taxon>Tracheophyta</taxon>
        <taxon>Spermatophyta</taxon>
        <taxon>Magnoliopsida</taxon>
        <taxon>eudicotyledons</taxon>
        <taxon>Gunneridae</taxon>
        <taxon>Pentapetalae</taxon>
        <taxon>rosids</taxon>
        <taxon>malvids</taxon>
        <taxon>Brassicales</taxon>
        <taxon>Brassicaceae</taxon>
        <taxon>Thlaspideae</taxon>
        <taxon>Thlaspi</taxon>
    </lineage>
</organism>
<gene>
    <name evidence="2" type="ORF">TAV2_LOCUS24119</name>
</gene>